<dbReference type="PANTHER" id="PTHR31859:SF1">
    <property type="entry name" value="TETRATRICOPEPTIDE REPEAT PROTEIN 39C"/>
    <property type="match status" value="1"/>
</dbReference>
<evidence type="ECO:0000256" key="3">
    <source>
        <dbReference type="ARBA" id="ARBA00019539"/>
    </source>
</evidence>
<name>A0A395IYY7_9HELO</name>
<proteinExistence type="predicted"/>
<keyword evidence="7" id="KW-1185">Reference proteome</keyword>
<evidence type="ECO:0000256" key="2">
    <source>
        <dbReference type="ARBA" id="ARBA00018424"/>
    </source>
</evidence>
<dbReference type="GO" id="GO:0005829">
    <property type="term" value="C:cytosol"/>
    <property type="evidence" value="ECO:0007669"/>
    <property type="project" value="TreeGrafter"/>
</dbReference>
<dbReference type="Proteomes" id="UP000249056">
    <property type="component" value="Unassembled WGS sequence"/>
</dbReference>
<evidence type="ECO:0000313" key="7">
    <source>
        <dbReference type="Proteomes" id="UP000249056"/>
    </source>
</evidence>
<dbReference type="EMBL" id="QKRW01000011">
    <property type="protein sequence ID" value="RAL65028.1"/>
    <property type="molecule type" value="Genomic_DNA"/>
</dbReference>
<comment type="function">
    <text evidence="4">Inclusion body (IB) resident protein that interacts strongly with lipid droplet (LD) proteins. Involved in LD-mediated IB clearing after protein folding stress, probably by enabling access to the IBs of an LD-stored soluble sterol derivative that acts as a chaperone in inclusion clearing.</text>
</comment>
<feature type="region of interest" description="Disordered" evidence="5">
    <location>
        <begin position="187"/>
        <end position="206"/>
    </location>
</feature>
<accession>A0A395IYY7</accession>
<evidence type="ECO:0000313" key="6">
    <source>
        <dbReference type="EMBL" id="RAL65028.1"/>
    </source>
</evidence>
<comment type="caution">
    <text evidence="6">The sequence shown here is derived from an EMBL/GenBank/DDBJ whole genome shotgun (WGS) entry which is preliminary data.</text>
</comment>
<dbReference type="GO" id="GO:0005634">
    <property type="term" value="C:nucleus"/>
    <property type="evidence" value="ECO:0007669"/>
    <property type="project" value="TreeGrafter"/>
</dbReference>
<evidence type="ECO:0000256" key="5">
    <source>
        <dbReference type="SAM" id="MobiDB-lite"/>
    </source>
</evidence>
<dbReference type="OrthoDB" id="2154985at2759"/>
<dbReference type="PANTHER" id="PTHR31859">
    <property type="entry name" value="TETRATRICOPEPTIDE REPEAT PROTEIN 39 FAMILY MEMBER"/>
    <property type="match status" value="1"/>
</dbReference>
<dbReference type="Pfam" id="PF10300">
    <property type="entry name" value="Iml2-TPR_39"/>
    <property type="match status" value="2"/>
</dbReference>
<protein>
    <recommendedName>
        <fullName evidence="2">Inclusion body clearance protein IML2</fullName>
    </recommendedName>
    <alternativeName>
        <fullName evidence="3">Inclusion body clearance protein iml2</fullName>
    </alternativeName>
</protein>
<evidence type="ECO:0000256" key="1">
    <source>
        <dbReference type="ARBA" id="ARBA00011408"/>
    </source>
</evidence>
<dbReference type="InterPro" id="IPR019412">
    <property type="entry name" value="IML2/TPR_39"/>
</dbReference>
<dbReference type="SUPFAM" id="SSF48452">
    <property type="entry name" value="TPR-like"/>
    <property type="match status" value="1"/>
</dbReference>
<dbReference type="AlphaFoldDB" id="A0A395IYY7"/>
<comment type="subunit">
    <text evidence="1">Interacts with lipid droplet proteins.</text>
</comment>
<gene>
    <name evidence="6" type="ORF">DID88_001136</name>
</gene>
<organism evidence="6 7">
    <name type="scientific">Monilinia fructigena</name>
    <dbReference type="NCBI Taxonomy" id="38457"/>
    <lineage>
        <taxon>Eukaryota</taxon>
        <taxon>Fungi</taxon>
        <taxon>Dikarya</taxon>
        <taxon>Ascomycota</taxon>
        <taxon>Pezizomycotina</taxon>
        <taxon>Leotiomycetes</taxon>
        <taxon>Helotiales</taxon>
        <taxon>Sclerotiniaceae</taxon>
        <taxon>Monilinia</taxon>
    </lineage>
</organism>
<reference evidence="6 7" key="1">
    <citation type="submission" date="2018-06" db="EMBL/GenBank/DDBJ databases">
        <title>Genome Sequence of the Brown Rot Fungal Pathogen Monilinia fructigena.</title>
        <authorList>
            <person name="Landi L."/>
            <person name="De Miccolis Angelini R.M."/>
            <person name="Pollastro S."/>
            <person name="Abate D."/>
            <person name="Faretra F."/>
            <person name="Romanazzi G."/>
        </authorList>
    </citation>
    <scope>NUCLEOTIDE SEQUENCE [LARGE SCALE GENOMIC DNA]</scope>
    <source>
        <strain evidence="6 7">Mfrg269</strain>
    </source>
</reference>
<dbReference type="GO" id="GO:0005741">
    <property type="term" value="C:mitochondrial outer membrane"/>
    <property type="evidence" value="ECO:0007669"/>
    <property type="project" value="TreeGrafter"/>
</dbReference>
<evidence type="ECO:0000256" key="4">
    <source>
        <dbReference type="ARBA" id="ARBA00043897"/>
    </source>
</evidence>
<dbReference type="InterPro" id="IPR011990">
    <property type="entry name" value="TPR-like_helical_dom_sf"/>
</dbReference>
<sequence>MSRWFRSAAKAAPAMVGEDEEQHLRSVEGAMLKLLNDDIEEADKLLKKQDSFVSSFGKRNFRLGRYEESPKGTNGISIAHISAGYGNLLCYSVAQLTSAITAVLSGSITEAVKGFYKLRKAYLTLDGILEIENKYLETMAGSSTASLPSRPRVTKVQQWESPLINLHIKRQISRLTIFDEKLDDPNAAFPDVSRPPSPPSVTNPYDIDPELAAKRFKGTDENEERAYCGKQQDIQISTAPLLVLLYSDFTNGLVGFSDILPTDDAAEDNLVGFPRQKCEALLVDMKSRHPDSRLWKLEEARMLSYNKDLQGAIVILEDNSKSKMKQIAMINTFEMALTTLFAHEYQKAAVAWVKCSEQSAWSPTLYYYMAGVSHVELYRNARLSHPKEAAVHKKKAIELLLKAPSLAGKQKVMAKQLPFDIYIVSKVGKWEQRAKAWGVDLVDAIGPSPYVEMIYFWNGVKKSGTLELEKCLALLKDERMTCPEKCSGDEDDVAIHHLLRGCMFRNLGKYEEARKILTREIVDSERHIRGALRDDWTLPSATYELASCSWSEKDLSPAGNSAEGKISEKKVLEYQKEKILDCEEKLMKLNSWPQTYVFEARMSFKISTSLLTVRRHKALMACRMMF</sequence>